<reference evidence="2 3" key="1">
    <citation type="submission" date="2019-04" db="EMBL/GenBank/DDBJ databases">
        <title>Chromosome genome assembly for Takifugu flavidus.</title>
        <authorList>
            <person name="Xiao S."/>
        </authorList>
    </citation>
    <scope>NUCLEOTIDE SEQUENCE [LARGE SCALE GENOMIC DNA]</scope>
    <source>
        <strain evidence="2">HTHZ2018</strain>
        <tissue evidence="2">Muscle</tissue>
    </source>
</reference>
<organism evidence="2 3">
    <name type="scientific">Takifugu flavidus</name>
    <name type="common">sansaifugu</name>
    <dbReference type="NCBI Taxonomy" id="433684"/>
    <lineage>
        <taxon>Eukaryota</taxon>
        <taxon>Metazoa</taxon>
        <taxon>Chordata</taxon>
        <taxon>Craniata</taxon>
        <taxon>Vertebrata</taxon>
        <taxon>Euteleostomi</taxon>
        <taxon>Actinopterygii</taxon>
        <taxon>Neopterygii</taxon>
        <taxon>Teleostei</taxon>
        <taxon>Neoteleostei</taxon>
        <taxon>Acanthomorphata</taxon>
        <taxon>Eupercaria</taxon>
        <taxon>Tetraodontiformes</taxon>
        <taxon>Tetradontoidea</taxon>
        <taxon>Tetraodontidae</taxon>
        <taxon>Takifugu</taxon>
    </lineage>
</organism>
<gene>
    <name evidence="2" type="ORF">D4764_12G0011840</name>
</gene>
<protein>
    <submittedName>
        <fullName evidence="2">Breast carcinoma-amplified sequence 3-like protein</fullName>
    </submittedName>
</protein>
<keyword evidence="3" id="KW-1185">Reference proteome</keyword>
<dbReference type="AlphaFoldDB" id="A0A5C6PDB6"/>
<dbReference type="Proteomes" id="UP000324091">
    <property type="component" value="Chromosome 12"/>
</dbReference>
<evidence type="ECO:0000256" key="1">
    <source>
        <dbReference type="SAM" id="MobiDB-lite"/>
    </source>
</evidence>
<evidence type="ECO:0000313" key="3">
    <source>
        <dbReference type="Proteomes" id="UP000324091"/>
    </source>
</evidence>
<accession>A0A5C6PDB6</accession>
<proteinExistence type="predicted"/>
<dbReference type="EMBL" id="RHFK02000004">
    <property type="protein sequence ID" value="TWW77794.1"/>
    <property type="molecule type" value="Genomic_DNA"/>
</dbReference>
<name>A0A5C6PDB6_9TELE</name>
<feature type="region of interest" description="Disordered" evidence="1">
    <location>
        <begin position="1"/>
        <end position="45"/>
    </location>
</feature>
<evidence type="ECO:0000313" key="2">
    <source>
        <dbReference type="EMBL" id="TWW77794.1"/>
    </source>
</evidence>
<feature type="region of interest" description="Disordered" evidence="1">
    <location>
        <begin position="65"/>
        <end position="118"/>
    </location>
</feature>
<sequence length="118" mass="12421">MARQQSCPRSAVQPAPLMEQIVSSLSTPGDRPVRPLAQGPGRSGNINTSAAFVLVLTPCFSARARATGHQPAAEHPSLHTMPPGSPGPITRHESSDSLASDHSVQEDEEWLSQVGPPP</sequence>
<comment type="caution">
    <text evidence="2">The sequence shown here is derived from an EMBL/GenBank/DDBJ whole genome shotgun (WGS) entry which is preliminary data.</text>
</comment>